<protein>
    <submittedName>
        <fullName evidence="2">Uncharacterized protein</fullName>
    </submittedName>
</protein>
<comment type="caution">
    <text evidence="2">The sequence shown here is derived from an EMBL/GenBank/DDBJ whole genome shotgun (WGS) entry which is preliminary data.</text>
</comment>
<evidence type="ECO:0000313" key="3">
    <source>
        <dbReference type="Proteomes" id="UP001055125"/>
    </source>
</evidence>
<evidence type="ECO:0000313" key="2">
    <source>
        <dbReference type="EMBL" id="GJD92987.1"/>
    </source>
</evidence>
<keyword evidence="1" id="KW-0812">Transmembrane</keyword>
<dbReference type="Proteomes" id="UP001055125">
    <property type="component" value="Unassembled WGS sequence"/>
</dbReference>
<keyword evidence="1" id="KW-1133">Transmembrane helix</keyword>
<feature type="transmembrane region" description="Helical" evidence="1">
    <location>
        <begin position="16"/>
        <end position="41"/>
    </location>
</feature>
<gene>
    <name evidence="2" type="ORF">OCOJLMKI_0172</name>
</gene>
<sequence length="106" mass="12047">MAAAPRNDWPTIFLKAIYSLFLGLPFGGLLFALTNLGFAYYQSDPITQTPWALTFRILTDWISFVFLGGFVWTPEEGYHSLHGWYAAGVVLAFVLMVKPWRRRSVA</sequence>
<feature type="transmembrane region" description="Helical" evidence="1">
    <location>
        <begin position="78"/>
        <end position="97"/>
    </location>
</feature>
<proteinExistence type="predicted"/>
<reference evidence="2" key="2">
    <citation type="submission" date="2021-08" db="EMBL/GenBank/DDBJ databases">
        <authorList>
            <person name="Tani A."/>
            <person name="Ola A."/>
            <person name="Ogura Y."/>
            <person name="Katsura K."/>
            <person name="Hayashi T."/>
        </authorList>
    </citation>
    <scope>NUCLEOTIDE SEQUENCE</scope>
    <source>
        <strain evidence="2">DSM 19015</strain>
    </source>
</reference>
<keyword evidence="3" id="KW-1185">Reference proteome</keyword>
<keyword evidence="1" id="KW-0472">Membrane</keyword>
<reference evidence="2" key="1">
    <citation type="journal article" date="2021" name="Front. Microbiol.">
        <title>Comprehensive Comparative Genomics and Phenotyping of Methylobacterium Species.</title>
        <authorList>
            <person name="Alessa O."/>
            <person name="Ogura Y."/>
            <person name="Fujitani Y."/>
            <person name="Takami H."/>
            <person name="Hayashi T."/>
            <person name="Sahin N."/>
            <person name="Tani A."/>
        </authorList>
    </citation>
    <scope>NUCLEOTIDE SEQUENCE</scope>
    <source>
        <strain evidence="2">DSM 19015</strain>
    </source>
</reference>
<name>A0ABQ4RSN6_9HYPH</name>
<accession>A0ABQ4RSN6</accession>
<dbReference type="RefSeq" id="WP_238242152.1">
    <property type="nucleotide sequence ID" value="NZ_BPQP01000002.1"/>
</dbReference>
<feature type="transmembrane region" description="Helical" evidence="1">
    <location>
        <begin position="53"/>
        <end position="72"/>
    </location>
</feature>
<evidence type="ECO:0000256" key="1">
    <source>
        <dbReference type="SAM" id="Phobius"/>
    </source>
</evidence>
<organism evidence="2 3">
    <name type="scientific">Methylobacterium iners</name>
    <dbReference type="NCBI Taxonomy" id="418707"/>
    <lineage>
        <taxon>Bacteria</taxon>
        <taxon>Pseudomonadati</taxon>
        <taxon>Pseudomonadota</taxon>
        <taxon>Alphaproteobacteria</taxon>
        <taxon>Hyphomicrobiales</taxon>
        <taxon>Methylobacteriaceae</taxon>
        <taxon>Methylobacterium</taxon>
    </lineage>
</organism>
<dbReference type="EMBL" id="BPQP01000002">
    <property type="protein sequence ID" value="GJD92987.1"/>
    <property type="molecule type" value="Genomic_DNA"/>
</dbReference>